<reference evidence="2" key="1">
    <citation type="journal article" date="2015" name="Proc. Natl. Acad. Sci. U.S.A.">
        <title>Genome sequencing of adzuki bean (Vigna angularis) provides insight into high starch and low fat accumulation and domestication.</title>
        <authorList>
            <person name="Yang K."/>
            <person name="Tian Z."/>
            <person name="Chen C."/>
            <person name="Luo L."/>
            <person name="Zhao B."/>
            <person name="Wang Z."/>
            <person name="Yu L."/>
            <person name="Li Y."/>
            <person name="Sun Y."/>
            <person name="Li W."/>
            <person name="Chen Y."/>
            <person name="Li Y."/>
            <person name="Zhang Y."/>
            <person name="Ai D."/>
            <person name="Zhao J."/>
            <person name="Shang C."/>
            <person name="Ma Y."/>
            <person name="Wu B."/>
            <person name="Wang M."/>
            <person name="Gao L."/>
            <person name="Sun D."/>
            <person name="Zhang P."/>
            <person name="Guo F."/>
            <person name="Wang W."/>
            <person name="Li Y."/>
            <person name="Wang J."/>
            <person name="Varshney R.K."/>
            <person name="Wang J."/>
            <person name="Ling H.Q."/>
            <person name="Wan P."/>
        </authorList>
    </citation>
    <scope>NUCLEOTIDE SEQUENCE</scope>
    <source>
        <strain evidence="2">cv. Jingnong 6</strain>
    </source>
</reference>
<dbReference type="Proteomes" id="UP000053144">
    <property type="component" value="Chromosome 11"/>
</dbReference>
<dbReference type="EMBL" id="CM003381">
    <property type="protein sequence ID" value="KOM58629.1"/>
    <property type="molecule type" value="Genomic_DNA"/>
</dbReference>
<sequence length="117" mass="12754">MLPVTLKLGFLKKWWGKGSTSVSGKKWGGCTFLEVGGGYLTADGAAGGWEELVDSRGWEDPYGLEELLQNSERVKIGAVEGQGGLGFASLEKTDSRRVLVLHLEELESLLQNLERES</sequence>
<organism evidence="1 2">
    <name type="scientific">Phaseolus angularis</name>
    <name type="common">Azuki bean</name>
    <name type="synonym">Vigna angularis</name>
    <dbReference type="NCBI Taxonomy" id="3914"/>
    <lineage>
        <taxon>Eukaryota</taxon>
        <taxon>Viridiplantae</taxon>
        <taxon>Streptophyta</taxon>
        <taxon>Embryophyta</taxon>
        <taxon>Tracheophyta</taxon>
        <taxon>Spermatophyta</taxon>
        <taxon>Magnoliopsida</taxon>
        <taxon>eudicotyledons</taxon>
        <taxon>Gunneridae</taxon>
        <taxon>Pentapetalae</taxon>
        <taxon>rosids</taxon>
        <taxon>fabids</taxon>
        <taxon>Fabales</taxon>
        <taxon>Fabaceae</taxon>
        <taxon>Papilionoideae</taxon>
        <taxon>50 kb inversion clade</taxon>
        <taxon>NPAAA clade</taxon>
        <taxon>indigoferoid/millettioid clade</taxon>
        <taxon>Phaseoleae</taxon>
        <taxon>Vigna</taxon>
    </lineage>
</organism>
<dbReference type="AlphaFoldDB" id="A0A0L9VV16"/>
<evidence type="ECO:0000313" key="2">
    <source>
        <dbReference type="Proteomes" id="UP000053144"/>
    </source>
</evidence>
<proteinExistence type="predicted"/>
<protein>
    <submittedName>
        <fullName evidence="1">Uncharacterized protein</fullName>
    </submittedName>
</protein>
<evidence type="ECO:0000313" key="1">
    <source>
        <dbReference type="EMBL" id="KOM58629.1"/>
    </source>
</evidence>
<gene>
    <name evidence="1" type="ORF">LR48_Vigan11g166300</name>
</gene>
<name>A0A0L9VV16_PHAAN</name>
<accession>A0A0L9VV16</accession>
<dbReference type="Gramene" id="KOM58629">
    <property type="protein sequence ID" value="KOM58629"/>
    <property type="gene ID" value="LR48_Vigan11g166300"/>
</dbReference>